<keyword evidence="5" id="KW-0752">Steroid biosynthesis</keyword>
<dbReference type="GeneID" id="54480397"/>
<keyword evidence="7" id="KW-0520">NAD</keyword>
<dbReference type="PANTHER" id="PTHR43245">
    <property type="entry name" value="BIFUNCTIONAL POLYMYXIN RESISTANCE PROTEIN ARNA"/>
    <property type="match status" value="1"/>
</dbReference>
<dbReference type="Pfam" id="PF01073">
    <property type="entry name" value="3Beta_HSD"/>
    <property type="match status" value="1"/>
</dbReference>
<dbReference type="AlphaFoldDB" id="A0A6A6VX72"/>
<dbReference type="GO" id="GO:0005789">
    <property type="term" value="C:endoplasmic reticulum membrane"/>
    <property type="evidence" value="ECO:0007669"/>
    <property type="project" value="UniProtKB-SubCell"/>
</dbReference>
<comment type="similarity">
    <text evidence="2">Belongs to the 3-beta-HSD family.</text>
</comment>
<evidence type="ECO:0000256" key="6">
    <source>
        <dbReference type="ARBA" id="ARBA00023002"/>
    </source>
</evidence>
<keyword evidence="4" id="KW-0256">Endoplasmic reticulum</keyword>
<evidence type="ECO:0000256" key="4">
    <source>
        <dbReference type="ARBA" id="ARBA00022824"/>
    </source>
</evidence>
<comment type="subunit">
    <text evidence="10">Heterotetramer of ERG25, ERG26, ERG27 and ERG28. ERG28 acts as a scaffold to tether ERG27 and other 4,4-demethylation-related enzymes, forming a demethylation enzyme complex, in the endoplasmic reticulum.</text>
</comment>
<dbReference type="FunFam" id="3.40.50.720:FF:000346">
    <property type="entry name" value="C-3 sterol dehydrogenase/C-4 decarboxylase"/>
    <property type="match status" value="1"/>
</dbReference>
<evidence type="ECO:0000256" key="9">
    <source>
        <dbReference type="ARBA" id="ARBA00023136"/>
    </source>
</evidence>
<dbReference type="PANTHER" id="PTHR43245:SF51">
    <property type="entry name" value="SHORT CHAIN DEHYDROGENASE_REDUCTASE FAMILY 42E, MEMBER 2"/>
    <property type="match status" value="1"/>
</dbReference>
<dbReference type="PROSITE" id="PS51257">
    <property type="entry name" value="PROKAR_LIPOPROTEIN"/>
    <property type="match status" value="1"/>
</dbReference>
<dbReference type="Gene3D" id="3.40.50.720">
    <property type="entry name" value="NAD(P)-binding Rossmann-like Domain"/>
    <property type="match status" value="1"/>
</dbReference>
<keyword evidence="19" id="KW-1185">Reference proteome</keyword>
<dbReference type="OrthoDB" id="10058185at2759"/>
<name>A0A6A6VX72_9PEZI</name>
<keyword evidence="9" id="KW-0472">Membrane</keyword>
<dbReference type="InterPro" id="IPR002225">
    <property type="entry name" value="3Beta_OHSteriod_DH/Estase"/>
</dbReference>
<evidence type="ECO:0000259" key="17">
    <source>
        <dbReference type="Pfam" id="PF01073"/>
    </source>
</evidence>
<dbReference type="InterPro" id="IPR050177">
    <property type="entry name" value="Lipid_A_modif_metabolic_enz"/>
</dbReference>
<dbReference type="GO" id="GO:0006696">
    <property type="term" value="P:ergosterol biosynthetic process"/>
    <property type="evidence" value="ECO:0007669"/>
    <property type="project" value="UniProtKB-ARBA"/>
</dbReference>
<evidence type="ECO:0000256" key="10">
    <source>
        <dbReference type="ARBA" id="ARBA00046995"/>
    </source>
</evidence>
<evidence type="ECO:0000256" key="3">
    <source>
        <dbReference type="ARBA" id="ARBA00022516"/>
    </source>
</evidence>
<organism evidence="18 19">
    <name type="scientific">Pseudovirgaria hyperparasitica</name>
    <dbReference type="NCBI Taxonomy" id="470096"/>
    <lineage>
        <taxon>Eukaryota</taxon>
        <taxon>Fungi</taxon>
        <taxon>Dikarya</taxon>
        <taxon>Ascomycota</taxon>
        <taxon>Pezizomycotina</taxon>
        <taxon>Dothideomycetes</taxon>
        <taxon>Dothideomycetes incertae sedis</taxon>
        <taxon>Acrospermales</taxon>
        <taxon>Acrospermaceae</taxon>
        <taxon>Pseudovirgaria</taxon>
    </lineage>
</organism>
<evidence type="ECO:0000313" key="18">
    <source>
        <dbReference type="EMBL" id="KAF2754230.1"/>
    </source>
</evidence>
<evidence type="ECO:0000256" key="13">
    <source>
        <dbReference type="ARBA" id="ARBA00081267"/>
    </source>
</evidence>
<evidence type="ECO:0000256" key="5">
    <source>
        <dbReference type="ARBA" id="ARBA00022955"/>
    </source>
</evidence>
<evidence type="ECO:0000256" key="2">
    <source>
        <dbReference type="ARBA" id="ARBA00009219"/>
    </source>
</evidence>
<evidence type="ECO:0000256" key="11">
    <source>
        <dbReference type="ARBA" id="ARBA00067470"/>
    </source>
</evidence>
<dbReference type="InterPro" id="IPR036291">
    <property type="entry name" value="NAD(P)-bd_dom_sf"/>
</dbReference>
<evidence type="ECO:0000256" key="15">
    <source>
        <dbReference type="ARBA" id="ARBA00081452"/>
    </source>
</evidence>
<protein>
    <recommendedName>
        <fullName evidence="12">Sterol-4-alpha-carboxylate 3-dehydrogenase ERG26, decarboxylating</fullName>
    </recommendedName>
    <alternativeName>
        <fullName evidence="15 16">C-3 Sterol dehydrogenase ERG26</fullName>
    </alternativeName>
    <alternativeName>
        <fullName evidence="13 14">C-4 decarboxylase ERG26</fullName>
    </alternativeName>
    <alternativeName>
        <fullName evidence="11">Sterol-4-alpha-carboxylate 3-dehydrogenase erg26, decarboxylating</fullName>
    </alternativeName>
</protein>
<comment type="subcellular location">
    <subcellularLocation>
        <location evidence="1">Endoplasmic reticulum membrane</location>
        <topology evidence="1">Peripheral membrane protein</topology>
    </subcellularLocation>
</comment>
<proteinExistence type="inferred from homology"/>
<evidence type="ECO:0000313" key="19">
    <source>
        <dbReference type="Proteomes" id="UP000799437"/>
    </source>
</evidence>
<dbReference type="EMBL" id="ML996581">
    <property type="protein sequence ID" value="KAF2754230.1"/>
    <property type="molecule type" value="Genomic_DNA"/>
</dbReference>
<dbReference type="RefSeq" id="XP_033596681.1">
    <property type="nucleotide sequence ID" value="XM_033739343.1"/>
</dbReference>
<evidence type="ECO:0000256" key="12">
    <source>
        <dbReference type="ARBA" id="ARBA00067985"/>
    </source>
</evidence>
<dbReference type="GO" id="GO:0000252">
    <property type="term" value="F:3-beta-hydroxysteroid dehydrogenase [NAD(P)+]/C4-decarboxylase activity"/>
    <property type="evidence" value="ECO:0007669"/>
    <property type="project" value="UniProtKB-ARBA"/>
</dbReference>
<accession>A0A6A6VX72</accession>
<keyword evidence="3" id="KW-0444">Lipid biosynthesis</keyword>
<dbReference type="SUPFAM" id="SSF51735">
    <property type="entry name" value="NAD(P)-binding Rossmann-fold domains"/>
    <property type="match status" value="1"/>
</dbReference>
<sequence>MQRLLSEEIVNPQQRKRSTLGNVCVVGGCGFLGHHIVRVLLEQFPDTRIFVLDLRTESNRNSSPQVSYHAQDITDTAKISELFQQFKLDVVIHTASPVPTLPKKLLYKVNVEGTKALLQAAQETGVKAFVYTSSASVICDPETGLINADERYPMVLGDAQSEYYTSTKGYAEIAVTEANRKTPGFFTCALRPAGIFGEGDRQNVSALVKAYRERSINFQVGDNQNLFDFTYVGNLAHAHILAATALMATHEMMPTVPLDTEKVDGEAFFITNDEPVYFWDYARASWRECGPVPPPHKVWVLPKGLAYVIATILETILGLFGKQPNLTRQRVNYLAMTRYYNITKAKTRLGYRPIVPLQEGIKRGVAHALAEEEKAAGKKG</sequence>
<reference evidence="18" key="1">
    <citation type="journal article" date="2020" name="Stud. Mycol.">
        <title>101 Dothideomycetes genomes: a test case for predicting lifestyles and emergence of pathogens.</title>
        <authorList>
            <person name="Haridas S."/>
            <person name="Albert R."/>
            <person name="Binder M."/>
            <person name="Bloem J."/>
            <person name="Labutti K."/>
            <person name="Salamov A."/>
            <person name="Andreopoulos B."/>
            <person name="Baker S."/>
            <person name="Barry K."/>
            <person name="Bills G."/>
            <person name="Bluhm B."/>
            <person name="Cannon C."/>
            <person name="Castanera R."/>
            <person name="Culley D."/>
            <person name="Daum C."/>
            <person name="Ezra D."/>
            <person name="Gonzalez J."/>
            <person name="Henrissat B."/>
            <person name="Kuo A."/>
            <person name="Liang C."/>
            <person name="Lipzen A."/>
            <person name="Lutzoni F."/>
            <person name="Magnuson J."/>
            <person name="Mondo S."/>
            <person name="Nolan M."/>
            <person name="Ohm R."/>
            <person name="Pangilinan J."/>
            <person name="Park H.-J."/>
            <person name="Ramirez L."/>
            <person name="Alfaro M."/>
            <person name="Sun H."/>
            <person name="Tritt A."/>
            <person name="Yoshinaga Y."/>
            <person name="Zwiers L.-H."/>
            <person name="Turgeon B."/>
            <person name="Goodwin S."/>
            <person name="Spatafora J."/>
            <person name="Crous P."/>
            <person name="Grigoriev I."/>
        </authorList>
    </citation>
    <scope>NUCLEOTIDE SEQUENCE</scope>
    <source>
        <strain evidence="18">CBS 121739</strain>
    </source>
</reference>
<evidence type="ECO:0000256" key="7">
    <source>
        <dbReference type="ARBA" id="ARBA00023027"/>
    </source>
</evidence>
<evidence type="ECO:0000256" key="8">
    <source>
        <dbReference type="ARBA" id="ARBA00023098"/>
    </source>
</evidence>
<evidence type="ECO:0000256" key="14">
    <source>
        <dbReference type="ARBA" id="ARBA00081397"/>
    </source>
</evidence>
<keyword evidence="8" id="KW-0443">Lipid metabolism</keyword>
<feature type="domain" description="3-beta hydroxysteroid dehydrogenase/isomerase" evidence="17">
    <location>
        <begin position="25"/>
        <end position="291"/>
    </location>
</feature>
<evidence type="ECO:0000256" key="16">
    <source>
        <dbReference type="ARBA" id="ARBA00082106"/>
    </source>
</evidence>
<dbReference type="Proteomes" id="UP000799437">
    <property type="component" value="Unassembled WGS sequence"/>
</dbReference>
<evidence type="ECO:0000256" key="1">
    <source>
        <dbReference type="ARBA" id="ARBA00004406"/>
    </source>
</evidence>
<gene>
    <name evidence="18" type="ORF">EJ05DRAFT_153087</name>
</gene>
<keyword evidence="6" id="KW-0560">Oxidoreductase</keyword>